<dbReference type="PANTHER" id="PTHR34583">
    <property type="entry name" value="ANTIPORTER SUBUNIT MNHC2-RELATED"/>
    <property type="match status" value="1"/>
</dbReference>
<dbReference type="InterPro" id="IPR039428">
    <property type="entry name" value="NUOK/Mnh_C1-like"/>
</dbReference>
<dbReference type="Gene3D" id="1.10.287.3510">
    <property type="match status" value="1"/>
</dbReference>
<sequence length="140" mass="15395">MKKNEQTTWSLQGCKVYRGVKLDFNYIIAMLLVALGIYCLLLKRNLIKMVIGLAVLTDGIHLFLISLGYRLGGTAAIVSGEMFSDLPGFAAHAVDPVPQALVLTSIVINICILALALSLAIYAYRHYGTLDPSKIRRLKE</sequence>
<comment type="caution">
    <text evidence="7">The sequence shown here is derived from an EMBL/GenBank/DDBJ whole genome shotgun (WGS) entry which is preliminary data.</text>
</comment>
<feature type="transmembrane region" description="Helical" evidence="6">
    <location>
        <begin position="100"/>
        <end position="124"/>
    </location>
</feature>
<comment type="subcellular location">
    <subcellularLocation>
        <location evidence="1">Cell membrane</location>
        <topology evidence="1">Multi-pass membrane protein</topology>
    </subcellularLocation>
</comment>
<evidence type="ECO:0000256" key="3">
    <source>
        <dbReference type="ARBA" id="ARBA00022692"/>
    </source>
</evidence>
<dbReference type="EMBL" id="BART01020916">
    <property type="protein sequence ID" value="GAG93872.1"/>
    <property type="molecule type" value="Genomic_DNA"/>
</dbReference>
<evidence type="ECO:0000256" key="2">
    <source>
        <dbReference type="ARBA" id="ARBA00022475"/>
    </source>
</evidence>
<organism evidence="7">
    <name type="scientific">marine sediment metagenome</name>
    <dbReference type="NCBI Taxonomy" id="412755"/>
    <lineage>
        <taxon>unclassified sequences</taxon>
        <taxon>metagenomes</taxon>
        <taxon>ecological metagenomes</taxon>
    </lineage>
</organism>
<evidence type="ECO:0000256" key="1">
    <source>
        <dbReference type="ARBA" id="ARBA00004651"/>
    </source>
</evidence>
<keyword evidence="4 6" id="KW-1133">Transmembrane helix</keyword>
<evidence type="ECO:0000256" key="6">
    <source>
        <dbReference type="SAM" id="Phobius"/>
    </source>
</evidence>
<reference evidence="7" key="1">
    <citation type="journal article" date="2014" name="Front. Microbiol.">
        <title>High frequency of phylogenetically diverse reductive dehalogenase-homologous genes in deep subseafloor sedimentary metagenomes.</title>
        <authorList>
            <person name="Kawai M."/>
            <person name="Futagami T."/>
            <person name="Toyoda A."/>
            <person name="Takaki Y."/>
            <person name="Nishi S."/>
            <person name="Hori S."/>
            <person name="Arai W."/>
            <person name="Tsubouchi T."/>
            <person name="Morono Y."/>
            <person name="Uchiyama I."/>
            <person name="Ito T."/>
            <person name="Fujiyama A."/>
            <person name="Inagaki F."/>
            <person name="Takami H."/>
        </authorList>
    </citation>
    <scope>NUCLEOTIDE SEQUENCE</scope>
    <source>
        <strain evidence="7">Expedition CK06-06</strain>
    </source>
</reference>
<dbReference type="AlphaFoldDB" id="X1CLI9"/>
<dbReference type="Pfam" id="PF00420">
    <property type="entry name" value="Oxidored_q2"/>
    <property type="match status" value="1"/>
</dbReference>
<dbReference type="PANTHER" id="PTHR34583:SF2">
    <property type="entry name" value="ANTIPORTER SUBUNIT MNHC2-RELATED"/>
    <property type="match status" value="1"/>
</dbReference>
<evidence type="ECO:0000256" key="4">
    <source>
        <dbReference type="ARBA" id="ARBA00022989"/>
    </source>
</evidence>
<keyword evidence="2" id="KW-1003">Cell membrane</keyword>
<accession>X1CLI9</accession>
<evidence type="ECO:0000256" key="5">
    <source>
        <dbReference type="ARBA" id="ARBA00023136"/>
    </source>
</evidence>
<name>X1CLI9_9ZZZZ</name>
<gene>
    <name evidence="7" type="ORF">S01H4_38740</name>
</gene>
<evidence type="ECO:0008006" key="8">
    <source>
        <dbReference type="Google" id="ProtNLM"/>
    </source>
</evidence>
<dbReference type="GO" id="GO:0005886">
    <property type="term" value="C:plasma membrane"/>
    <property type="evidence" value="ECO:0007669"/>
    <property type="project" value="UniProtKB-SubCell"/>
</dbReference>
<proteinExistence type="predicted"/>
<dbReference type="InterPro" id="IPR050601">
    <property type="entry name" value="CPA3_antiporter_subunitC"/>
</dbReference>
<evidence type="ECO:0000313" key="7">
    <source>
        <dbReference type="EMBL" id="GAG93872.1"/>
    </source>
</evidence>
<keyword evidence="5 6" id="KW-0472">Membrane</keyword>
<protein>
    <recommendedName>
        <fullName evidence="8">Cation:proton antiporter</fullName>
    </recommendedName>
</protein>
<feature type="transmembrane region" description="Helical" evidence="6">
    <location>
        <begin position="49"/>
        <end position="69"/>
    </location>
</feature>
<keyword evidence="3 6" id="KW-0812">Transmembrane</keyword>
<feature type="transmembrane region" description="Helical" evidence="6">
    <location>
        <begin position="24"/>
        <end position="42"/>
    </location>
</feature>